<name>A0A2N7W2Y5_9BURK</name>
<accession>A0A2N7W2Y5</accession>
<keyword evidence="2" id="KW-1185">Reference proteome</keyword>
<proteinExistence type="predicted"/>
<gene>
    <name evidence="1" type="ORF">C0Z18_00900</name>
</gene>
<dbReference type="Proteomes" id="UP000235616">
    <property type="component" value="Unassembled WGS sequence"/>
</dbReference>
<evidence type="ECO:0000313" key="1">
    <source>
        <dbReference type="EMBL" id="PMS23767.1"/>
    </source>
</evidence>
<dbReference type="EMBL" id="PNYA01000001">
    <property type="protein sequence ID" value="PMS23767.1"/>
    <property type="molecule type" value="Genomic_DNA"/>
</dbReference>
<sequence>MLAPVFFRPNQTTHRAVRRVSAPFSRYEKFFCVVKICVAWHNGRRCNMGNAISHREMKIINI</sequence>
<evidence type="ECO:0000313" key="2">
    <source>
        <dbReference type="Proteomes" id="UP000235616"/>
    </source>
</evidence>
<dbReference type="AlphaFoldDB" id="A0A2N7W2Y5"/>
<organism evidence="1 2">
    <name type="scientific">Trinickia dabaoshanensis</name>
    <dbReference type="NCBI Taxonomy" id="564714"/>
    <lineage>
        <taxon>Bacteria</taxon>
        <taxon>Pseudomonadati</taxon>
        <taxon>Pseudomonadota</taxon>
        <taxon>Betaproteobacteria</taxon>
        <taxon>Burkholderiales</taxon>
        <taxon>Burkholderiaceae</taxon>
        <taxon>Trinickia</taxon>
    </lineage>
</organism>
<comment type="caution">
    <text evidence="1">The sequence shown here is derived from an EMBL/GenBank/DDBJ whole genome shotgun (WGS) entry which is preliminary data.</text>
</comment>
<reference evidence="1 2" key="1">
    <citation type="submission" date="2018-01" db="EMBL/GenBank/DDBJ databases">
        <title>Whole genome analyses suggest that Burkholderia sensu lato contains two further novel genera in the rhizoxinica-symbiotica group Mycetohabitans gen. nov., and Trinickia gen. nov.: implications for the evolution of diazotrophy and nodulation in the Burkholderiaceae.</title>
        <authorList>
            <person name="Estrada-de los Santos P."/>
            <person name="Palmer M."/>
            <person name="Chavez-Ramirez B."/>
            <person name="Beukes C."/>
            <person name="Steenkamp E.T."/>
            <person name="Hirsch A.M."/>
            <person name="Manyaka P."/>
            <person name="Maluk M."/>
            <person name="Lafos M."/>
            <person name="Crook M."/>
            <person name="Gross E."/>
            <person name="Simon M.F."/>
            <person name="Bueno dos Reis Junior F."/>
            <person name="Poole P.S."/>
            <person name="Venter S.N."/>
            <person name="James E.K."/>
        </authorList>
    </citation>
    <scope>NUCLEOTIDE SEQUENCE [LARGE SCALE GENOMIC DNA]</scope>
    <source>
        <strain evidence="1 2">GIMN1.004</strain>
    </source>
</reference>
<protein>
    <submittedName>
        <fullName evidence="1">Uncharacterized protein</fullName>
    </submittedName>
</protein>